<dbReference type="InterPro" id="IPR002941">
    <property type="entry name" value="DNA_methylase_N4/N6"/>
</dbReference>
<dbReference type="PRINTS" id="PR00506">
    <property type="entry name" value="D21N6MTFRASE"/>
</dbReference>
<dbReference type="EMBL" id="CP097899">
    <property type="protein sequence ID" value="URN95649.1"/>
    <property type="molecule type" value="Genomic_DNA"/>
</dbReference>
<evidence type="ECO:0000259" key="6">
    <source>
        <dbReference type="Pfam" id="PF01555"/>
    </source>
</evidence>
<evidence type="ECO:0000256" key="5">
    <source>
        <dbReference type="ARBA" id="ARBA00022747"/>
    </source>
</evidence>
<comment type="similarity">
    <text evidence="1">Belongs to the N(4)/N(6)-methyltransferase family.</text>
</comment>
<dbReference type="GO" id="GO:0008170">
    <property type="term" value="F:N-methyltransferase activity"/>
    <property type="evidence" value="ECO:0007669"/>
    <property type="project" value="InterPro"/>
</dbReference>
<dbReference type="GO" id="GO:0032259">
    <property type="term" value="P:methylation"/>
    <property type="evidence" value="ECO:0007669"/>
    <property type="project" value="UniProtKB-KW"/>
</dbReference>
<organism evidence="7 8">
    <name type="scientific">Candidatus Pristimantibacillus lignocellulolyticus</name>
    <dbReference type="NCBI Taxonomy" id="2994561"/>
    <lineage>
        <taxon>Bacteria</taxon>
        <taxon>Bacillati</taxon>
        <taxon>Bacillota</taxon>
        <taxon>Bacilli</taxon>
        <taxon>Bacillales</taxon>
        <taxon>Paenibacillaceae</taxon>
        <taxon>Candidatus Pristimantibacillus</taxon>
    </lineage>
</organism>
<dbReference type="Gene3D" id="3.40.50.150">
    <property type="entry name" value="Vaccinia Virus protein VP39"/>
    <property type="match status" value="1"/>
</dbReference>
<dbReference type="KEGG" id="plig:NAG76_05235"/>
<dbReference type="PROSITE" id="PS00092">
    <property type="entry name" value="N6_MTASE"/>
    <property type="match status" value="1"/>
</dbReference>
<dbReference type="REBASE" id="965781">
    <property type="entry name" value="M.BbaMAG5ORF5235P"/>
</dbReference>
<dbReference type="GO" id="GO:0003677">
    <property type="term" value="F:DNA binding"/>
    <property type="evidence" value="ECO:0007669"/>
    <property type="project" value="InterPro"/>
</dbReference>
<dbReference type="GO" id="GO:0009307">
    <property type="term" value="P:DNA restriction-modification system"/>
    <property type="evidence" value="ECO:0007669"/>
    <property type="project" value="UniProtKB-KW"/>
</dbReference>
<dbReference type="InterPro" id="IPR002295">
    <property type="entry name" value="N4/N6-MTase_EcoPI_Mod-like"/>
</dbReference>
<gene>
    <name evidence="7" type="ORF">NAG76_05235</name>
</gene>
<accession>A0A9J6ZIU5</accession>
<evidence type="ECO:0000313" key="7">
    <source>
        <dbReference type="EMBL" id="URN95649.1"/>
    </source>
</evidence>
<dbReference type="Pfam" id="PF01555">
    <property type="entry name" value="N6_N4_Mtase"/>
    <property type="match status" value="1"/>
</dbReference>
<dbReference type="InterPro" id="IPR002052">
    <property type="entry name" value="DNA_methylase_N6_adenine_CS"/>
</dbReference>
<proteinExistence type="inferred from homology"/>
<evidence type="ECO:0000256" key="1">
    <source>
        <dbReference type="ARBA" id="ARBA00006594"/>
    </source>
</evidence>
<evidence type="ECO:0000313" key="8">
    <source>
        <dbReference type="Proteomes" id="UP001056756"/>
    </source>
</evidence>
<reference evidence="7" key="1">
    <citation type="submission" date="2022-05" db="EMBL/GenBank/DDBJ databases">
        <title>Novel bacterial taxa in a minimal lignocellulolytic consortium and its capacity to transform plastics disclosed by genome-resolved metagenomics.</title>
        <authorList>
            <person name="Rodriguez C.A.D."/>
            <person name="Diaz-Garcia L."/>
            <person name="Herrera K."/>
            <person name="Tarazona N.A."/>
            <person name="Sproer C."/>
            <person name="Overmann J."/>
            <person name="Jimenez D.J."/>
        </authorList>
    </citation>
    <scope>NUCLEOTIDE SEQUENCE</scope>
    <source>
        <strain evidence="7">MAG5</strain>
    </source>
</reference>
<keyword evidence="3" id="KW-0808">Transferase</keyword>
<evidence type="ECO:0000256" key="2">
    <source>
        <dbReference type="ARBA" id="ARBA00022603"/>
    </source>
</evidence>
<feature type="domain" description="DNA methylase N-4/N-6" evidence="6">
    <location>
        <begin position="94"/>
        <end position="374"/>
    </location>
</feature>
<evidence type="ECO:0000256" key="4">
    <source>
        <dbReference type="ARBA" id="ARBA00022691"/>
    </source>
</evidence>
<evidence type="ECO:0000256" key="3">
    <source>
        <dbReference type="ARBA" id="ARBA00022679"/>
    </source>
</evidence>
<dbReference type="Proteomes" id="UP001056756">
    <property type="component" value="Chromosome"/>
</dbReference>
<keyword evidence="5" id="KW-0680">Restriction system</keyword>
<dbReference type="SUPFAM" id="SSF53335">
    <property type="entry name" value="S-adenosyl-L-methionine-dependent methyltransferases"/>
    <property type="match status" value="1"/>
</dbReference>
<keyword evidence="2" id="KW-0489">Methyltransferase</keyword>
<keyword evidence="4" id="KW-0949">S-adenosyl-L-methionine</keyword>
<sequence length="665" mass="77077">MLNLIAALPSIVSESRCEVRRILDNLDHWSDVELTNSEYIIPTHTPYKEKRMNDATMLSKDWTNRIINGDNLLAMQALLTDNSALGQPSLRGKIDLIYIDPPFDSGVDYRSQHTISSSTSEQSTVMTQIAYSDSWRDGTVSYLRMICPRLMLMRELLSETGSIYVHIDWHVGHYVKILLDEIFGRDQFRNELVWQRDAVGKGAKKGSKQWSRELESIYVYSKSDKMYFQQPFRPADQLTYTQLKEFRYAEEDGRKFKIVTLGDYSLQSIEQMRSNNLIYTTSSGKQYKKYYLDEFQLAIGSLWNDIPNLSHGRNNERLHFETQKPEKLLERIIAASTPSDGLVADFFSGSGTTAAVAEKLGRRWISSDLGKSAIMTSRKRLHQTCSKPFLFQIMSKREREQVIEVISDETKQHAFYILQSFGAEPIIEPLDGYFAGSMSNTNTIVFVDYNNKLNNRLSIEQLKMKCAKRYNKIIVLRWAFDHKLIESGQYEGIELYIIPEQLRYFSIHLIHAQKPLKTVKINFSPVAILTVCSPIIEVYDDQWLHIHLQLEHYHSLAAHYSIAAYPELHNIIKQDPLALIEYWSVDSDYDGQLFRNEWRQHRQYAHKKQTDHRVATKLKITVPRKYGQRTICVKAYDIFGYESEWSTTLTDSDIAQGGDDHSKNI</sequence>
<name>A0A9J6ZIU5_9BACL</name>
<dbReference type="InterPro" id="IPR029063">
    <property type="entry name" value="SAM-dependent_MTases_sf"/>
</dbReference>
<protein>
    <submittedName>
        <fullName evidence="7">Site-specific DNA-methyltransferase</fullName>
    </submittedName>
</protein>
<dbReference type="AlphaFoldDB" id="A0A9J6ZIU5"/>